<evidence type="ECO:0000313" key="2">
    <source>
        <dbReference type="Proteomes" id="UP001558613"/>
    </source>
</evidence>
<evidence type="ECO:0000313" key="1">
    <source>
        <dbReference type="EMBL" id="KAL1251834.1"/>
    </source>
</evidence>
<comment type="caution">
    <text evidence="1">The sequence shown here is derived from an EMBL/GenBank/DDBJ whole genome shotgun (WGS) entry which is preliminary data.</text>
</comment>
<gene>
    <name evidence="1" type="ORF">QQF64_019630</name>
</gene>
<protein>
    <submittedName>
        <fullName evidence="1">Uncharacterized protein</fullName>
    </submittedName>
</protein>
<dbReference type="EMBL" id="JAYMGO010000022">
    <property type="protein sequence ID" value="KAL1251834.1"/>
    <property type="molecule type" value="Genomic_DNA"/>
</dbReference>
<proteinExistence type="predicted"/>
<keyword evidence="2" id="KW-1185">Reference proteome</keyword>
<organism evidence="1 2">
    <name type="scientific">Cirrhinus molitorella</name>
    <name type="common">mud carp</name>
    <dbReference type="NCBI Taxonomy" id="172907"/>
    <lineage>
        <taxon>Eukaryota</taxon>
        <taxon>Metazoa</taxon>
        <taxon>Chordata</taxon>
        <taxon>Craniata</taxon>
        <taxon>Vertebrata</taxon>
        <taxon>Euteleostomi</taxon>
        <taxon>Actinopterygii</taxon>
        <taxon>Neopterygii</taxon>
        <taxon>Teleostei</taxon>
        <taxon>Ostariophysi</taxon>
        <taxon>Cypriniformes</taxon>
        <taxon>Cyprinidae</taxon>
        <taxon>Labeoninae</taxon>
        <taxon>Labeonini</taxon>
        <taxon>Cirrhinus</taxon>
    </lineage>
</organism>
<reference evidence="1 2" key="1">
    <citation type="submission" date="2023-09" db="EMBL/GenBank/DDBJ databases">
        <authorList>
            <person name="Wang M."/>
        </authorList>
    </citation>
    <scope>NUCLEOTIDE SEQUENCE [LARGE SCALE GENOMIC DNA]</scope>
    <source>
        <strain evidence="1">GT-2023</strain>
        <tissue evidence="1">Liver</tissue>
    </source>
</reference>
<accession>A0ABR3LJC1</accession>
<name>A0ABR3LJC1_9TELE</name>
<dbReference type="Proteomes" id="UP001558613">
    <property type="component" value="Unassembled WGS sequence"/>
</dbReference>
<sequence length="225" mass="25581">MSFVIPSVYRQDCVKGILPNEMYLHFLSFSVAMVILVCPRLVQEHSKYAHDLLQYFTGKEFLVYNTHAMLHIARDAGNFGGLENCSAFMFEDYLQTPKRMVRSGRNPLVQVTRRPEERSKQKKTTVEKISTKTQDCAYVLSGGQCCEVLQGGQGTKSALGPVYGQPEPLFTSPCTSFLTGAYKYKKTTTLFHGFQEQNSQNRQLRLAQKTEVRFFCQCSISSNQR</sequence>